<feature type="binding site" evidence="11">
    <location>
        <position position="201"/>
    </location>
    <ligand>
        <name>Mn(2+)</name>
        <dbReference type="ChEBI" id="CHEBI:29035"/>
    </ligand>
</feature>
<keyword evidence="7 11" id="KW-0808">Transferase</keyword>
<dbReference type="SMART" id="SM00917">
    <property type="entry name" value="LeuA_dimer"/>
    <property type="match status" value="1"/>
</dbReference>
<dbReference type="RefSeq" id="WP_114352429.1">
    <property type="nucleotide sequence ID" value="NZ_QPJJ01000005.1"/>
</dbReference>
<evidence type="ECO:0000256" key="4">
    <source>
        <dbReference type="ARBA" id="ARBA00018198"/>
    </source>
</evidence>
<comment type="catalytic activity">
    <reaction evidence="11">
        <text>3-methyl-2-oxobutanoate + acetyl-CoA + H2O = (2S)-2-isopropylmalate + CoA + H(+)</text>
        <dbReference type="Rhea" id="RHEA:21524"/>
        <dbReference type="ChEBI" id="CHEBI:1178"/>
        <dbReference type="ChEBI" id="CHEBI:11851"/>
        <dbReference type="ChEBI" id="CHEBI:15377"/>
        <dbReference type="ChEBI" id="CHEBI:15378"/>
        <dbReference type="ChEBI" id="CHEBI:57287"/>
        <dbReference type="ChEBI" id="CHEBI:57288"/>
        <dbReference type="EC" id="2.3.3.13"/>
    </reaction>
</comment>
<comment type="function">
    <text evidence="11">Catalyzes the condensation of the acetyl group of acetyl-CoA with 3-methyl-2-oxobutanoate (2-ketoisovalerate) to form 3-carboxy-3-hydroxy-4-methylpentanoate (2-isopropylmalate).</text>
</comment>
<dbReference type="UniPathway" id="UPA00048">
    <property type="reaction ID" value="UER00070"/>
</dbReference>
<dbReference type="Proteomes" id="UP000252585">
    <property type="component" value="Unassembled WGS sequence"/>
</dbReference>
<dbReference type="NCBIfam" id="NF002088">
    <property type="entry name" value="PRK00915.1-5"/>
    <property type="match status" value="1"/>
</dbReference>
<dbReference type="NCBIfam" id="NF002086">
    <property type="entry name" value="PRK00915.1-3"/>
    <property type="match status" value="1"/>
</dbReference>
<dbReference type="EMBL" id="QPJJ01000005">
    <property type="protein sequence ID" value="RCW71863.1"/>
    <property type="molecule type" value="Genomic_DNA"/>
</dbReference>
<dbReference type="Gene3D" id="3.30.160.270">
    <property type="match status" value="1"/>
</dbReference>
<dbReference type="GO" id="GO:0003985">
    <property type="term" value="F:acetyl-CoA C-acetyltransferase activity"/>
    <property type="evidence" value="ECO:0007669"/>
    <property type="project" value="UniProtKB-UniRule"/>
</dbReference>
<dbReference type="FunFam" id="3.30.160.270:FF:000003">
    <property type="entry name" value="2-isopropylmalate synthase"/>
    <property type="match status" value="1"/>
</dbReference>
<dbReference type="Pfam" id="PF22617">
    <property type="entry name" value="HCS_D2"/>
    <property type="match status" value="1"/>
</dbReference>
<dbReference type="FunFam" id="1.10.238.260:FF:000001">
    <property type="entry name" value="2-isopropylmalate synthase"/>
    <property type="match status" value="1"/>
</dbReference>
<dbReference type="Pfam" id="PF08502">
    <property type="entry name" value="LeuA_dimer"/>
    <property type="match status" value="1"/>
</dbReference>
<gene>
    <name evidence="11" type="primary">leuA</name>
    <name evidence="13" type="ORF">DFR57_10546</name>
</gene>
<keyword evidence="9 11" id="KW-0464">Manganese</keyword>
<dbReference type="NCBIfam" id="TIGR00973">
    <property type="entry name" value="leuA_bact"/>
    <property type="match status" value="1"/>
</dbReference>
<evidence type="ECO:0000256" key="1">
    <source>
        <dbReference type="ARBA" id="ARBA00004689"/>
    </source>
</evidence>
<dbReference type="PANTHER" id="PTHR10277:SF9">
    <property type="entry name" value="2-ISOPROPYLMALATE SYNTHASE 1, CHLOROPLASTIC-RELATED"/>
    <property type="match status" value="1"/>
</dbReference>
<dbReference type="PROSITE" id="PS50991">
    <property type="entry name" value="PYR_CT"/>
    <property type="match status" value="1"/>
</dbReference>
<name>A0A368XV67_9BACI</name>
<dbReference type="Pfam" id="PF00682">
    <property type="entry name" value="HMGL-like"/>
    <property type="match status" value="1"/>
</dbReference>
<keyword evidence="11" id="KW-0963">Cytoplasm</keyword>
<dbReference type="PROSITE" id="PS00815">
    <property type="entry name" value="AIPM_HOMOCIT_SYNTH_1"/>
    <property type="match status" value="1"/>
</dbReference>
<dbReference type="Gene3D" id="1.10.238.260">
    <property type="match status" value="1"/>
</dbReference>
<evidence type="ECO:0000313" key="14">
    <source>
        <dbReference type="Proteomes" id="UP000252585"/>
    </source>
</evidence>
<dbReference type="InterPro" id="IPR054691">
    <property type="entry name" value="LeuA/HCS_post-cat"/>
</dbReference>
<feature type="domain" description="Pyruvate carboxyltransferase" evidence="12">
    <location>
        <begin position="4"/>
        <end position="266"/>
    </location>
</feature>
<evidence type="ECO:0000256" key="3">
    <source>
        <dbReference type="ARBA" id="ARBA00012973"/>
    </source>
</evidence>
<organism evidence="13 14">
    <name type="scientific">Saliterribacillus persicus</name>
    <dbReference type="NCBI Taxonomy" id="930114"/>
    <lineage>
        <taxon>Bacteria</taxon>
        <taxon>Bacillati</taxon>
        <taxon>Bacillota</taxon>
        <taxon>Bacilli</taxon>
        <taxon>Bacillales</taxon>
        <taxon>Bacillaceae</taxon>
        <taxon>Saliterribacillus</taxon>
    </lineage>
</organism>
<feature type="region of interest" description="Regulatory domain" evidence="11">
    <location>
        <begin position="392"/>
        <end position="511"/>
    </location>
</feature>
<feature type="binding site" evidence="11">
    <location>
        <position position="13"/>
    </location>
    <ligand>
        <name>Mn(2+)</name>
        <dbReference type="ChEBI" id="CHEBI:29035"/>
    </ligand>
</feature>
<dbReference type="InterPro" id="IPR005671">
    <property type="entry name" value="LeuA_bact_synth"/>
</dbReference>
<evidence type="ECO:0000259" key="12">
    <source>
        <dbReference type="PROSITE" id="PS50991"/>
    </source>
</evidence>
<feature type="binding site" evidence="11">
    <location>
        <position position="203"/>
    </location>
    <ligand>
        <name>Mn(2+)</name>
        <dbReference type="ChEBI" id="CHEBI:29035"/>
    </ligand>
</feature>
<sequence length="511" mass="56205">MTRIKIFDTTLRDGEQSPGVNLNQLEKLELAKQLERLGVDVMEAGFPASSKGDFDAVKNIAETVKNVSVTGLARAVKSDIDACYEALKNAESPRLHVFIATSPIHMEYKLKKTPDEVIETAVKMVEYGKTKFDQIEWSAEDASRTDLEFLAKIIEKVIDAGATVINLPDTVGYTMPREYGAMFKYIKENVPNIDKVDLSCHCHDDLGMALANSFAAIENGATQVEGTINGIGERAGNASLEEFAVALNIRSDYYPYYSNMVLKEIKRSSDMVSKFTGMVVPGNKAVVGRNAFAHESGIHQDGVLKNASTYEIITPELVGIHSNNLVLGKHSGRHAFKDKINQLGYQLPEEKLKEAFVAFKLLTDRKKEVTDDDLFAILTDIQTDVSNVKRYKLKDFQIQYGSQHIPSATVTLINPHGENVEDTNTGQGSVEALYNTLDNIIDEKTHLTDFQLNSIGQGRDALAEVHVSMTVNDQTVSGRGSAQDVLEAAVQAFLNAVNRAINKAALDAKNN</sequence>
<dbReference type="Gene3D" id="3.20.20.70">
    <property type="entry name" value="Aldolase class I"/>
    <property type="match status" value="1"/>
</dbReference>
<dbReference type="SUPFAM" id="SSF110921">
    <property type="entry name" value="2-isopropylmalate synthase LeuA, allosteric (dimerisation) domain"/>
    <property type="match status" value="1"/>
</dbReference>
<dbReference type="NCBIfam" id="NF002085">
    <property type="entry name" value="PRK00915.1-2"/>
    <property type="match status" value="1"/>
</dbReference>
<comment type="caution">
    <text evidence="13">The sequence shown here is derived from an EMBL/GenBank/DDBJ whole genome shotgun (WGS) entry which is preliminary data.</text>
</comment>
<proteinExistence type="inferred from homology"/>
<dbReference type="EC" id="2.3.3.13" evidence="3 11"/>
<keyword evidence="6 11" id="KW-0028">Amino-acid biosynthesis</keyword>
<keyword evidence="5 11" id="KW-0432">Leucine biosynthesis</keyword>
<dbReference type="GO" id="GO:0005737">
    <property type="term" value="C:cytoplasm"/>
    <property type="evidence" value="ECO:0007669"/>
    <property type="project" value="UniProtKB-UniRule"/>
</dbReference>
<evidence type="ECO:0000256" key="2">
    <source>
        <dbReference type="ARBA" id="ARBA00009396"/>
    </source>
</evidence>
<dbReference type="InterPro" id="IPR036230">
    <property type="entry name" value="LeuA_allosteric_dom_sf"/>
</dbReference>
<dbReference type="InterPro" id="IPR013785">
    <property type="entry name" value="Aldolase_TIM"/>
</dbReference>
<comment type="similarity">
    <text evidence="2 11">Belongs to the alpha-IPM synthase/homocitrate synthase family. LeuA type 1 subfamily.</text>
</comment>
<evidence type="ECO:0000256" key="6">
    <source>
        <dbReference type="ARBA" id="ARBA00022605"/>
    </source>
</evidence>
<keyword evidence="14" id="KW-1185">Reference proteome</keyword>
<dbReference type="AlphaFoldDB" id="A0A368XV67"/>
<dbReference type="OrthoDB" id="9804858at2"/>
<dbReference type="PROSITE" id="PS00816">
    <property type="entry name" value="AIPM_HOMOCIT_SYNTH_2"/>
    <property type="match status" value="1"/>
</dbReference>
<dbReference type="InterPro" id="IPR002034">
    <property type="entry name" value="AIPM/Hcit_synth_CS"/>
</dbReference>
<dbReference type="PANTHER" id="PTHR10277">
    <property type="entry name" value="HOMOCITRATE SYNTHASE-RELATED"/>
    <property type="match status" value="1"/>
</dbReference>
<reference evidence="13 14" key="1">
    <citation type="submission" date="2018-07" db="EMBL/GenBank/DDBJ databases">
        <title>Genomic Encyclopedia of Type Strains, Phase IV (KMG-IV): sequencing the most valuable type-strain genomes for metagenomic binning, comparative biology and taxonomic classification.</title>
        <authorList>
            <person name="Goeker M."/>
        </authorList>
    </citation>
    <scope>NUCLEOTIDE SEQUENCE [LARGE SCALE GENOMIC DNA]</scope>
    <source>
        <strain evidence="13 14">DSM 27696</strain>
    </source>
</reference>
<protein>
    <recommendedName>
        <fullName evidence="4 11">2-isopropylmalate synthase</fullName>
        <ecNumber evidence="3 11">2.3.3.13</ecNumber>
    </recommendedName>
    <alternativeName>
        <fullName evidence="11">Alpha-IPM synthase</fullName>
    </alternativeName>
    <alternativeName>
        <fullName evidence="11">Alpha-isopropylmalate synthase</fullName>
    </alternativeName>
</protein>
<dbReference type="FunFam" id="3.20.20.70:FF:000010">
    <property type="entry name" value="2-isopropylmalate synthase"/>
    <property type="match status" value="1"/>
</dbReference>
<feature type="binding site" evidence="11">
    <location>
        <position position="237"/>
    </location>
    <ligand>
        <name>Mn(2+)</name>
        <dbReference type="ChEBI" id="CHEBI:29035"/>
    </ligand>
</feature>
<dbReference type="GO" id="GO:0003852">
    <property type="term" value="F:2-isopropylmalate synthase activity"/>
    <property type="evidence" value="ECO:0007669"/>
    <property type="project" value="UniProtKB-UniRule"/>
</dbReference>
<comment type="pathway">
    <text evidence="1 11">Amino-acid biosynthesis; L-leucine biosynthesis; L-leucine from 3-methyl-2-oxobutanoate: step 1/4.</text>
</comment>
<evidence type="ECO:0000256" key="11">
    <source>
        <dbReference type="HAMAP-Rule" id="MF_01025"/>
    </source>
</evidence>
<dbReference type="GO" id="GO:0030145">
    <property type="term" value="F:manganese ion binding"/>
    <property type="evidence" value="ECO:0007669"/>
    <property type="project" value="UniProtKB-UniRule"/>
</dbReference>
<comment type="subunit">
    <text evidence="11">Homodimer.</text>
</comment>
<evidence type="ECO:0000256" key="7">
    <source>
        <dbReference type="ARBA" id="ARBA00022679"/>
    </source>
</evidence>
<dbReference type="SUPFAM" id="SSF51569">
    <property type="entry name" value="Aldolase"/>
    <property type="match status" value="1"/>
</dbReference>
<comment type="cofactor">
    <cofactor evidence="11">
        <name>Mn(2+)</name>
        <dbReference type="ChEBI" id="CHEBI:29035"/>
    </cofactor>
</comment>
<keyword evidence="10 11" id="KW-0100">Branched-chain amino acid biosynthesis</keyword>
<evidence type="ECO:0000256" key="5">
    <source>
        <dbReference type="ARBA" id="ARBA00022430"/>
    </source>
</evidence>
<dbReference type="GO" id="GO:0009098">
    <property type="term" value="P:L-leucine biosynthetic process"/>
    <property type="evidence" value="ECO:0007669"/>
    <property type="project" value="UniProtKB-UniRule"/>
</dbReference>
<evidence type="ECO:0000256" key="9">
    <source>
        <dbReference type="ARBA" id="ARBA00023211"/>
    </source>
</evidence>
<dbReference type="InterPro" id="IPR013709">
    <property type="entry name" value="2-isopropylmalate_synth_dimer"/>
</dbReference>
<accession>A0A368XV67</accession>
<dbReference type="InterPro" id="IPR050073">
    <property type="entry name" value="2-IPM_HCS-like"/>
</dbReference>
<evidence type="ECO:0000256" key="8">
    <source>
        <dbReference type="ARBA" id="ARBA00022723"/>
    </source>
</evidence>
<dbReference type="InterPro" id="IPR000891">
    <property type="entry name" value="PYR_CT"/>
</dbReference>
<dbReference type="CDD" id="cd07940">
    <property type="entry name" value="DRE_TIM_IPMS"/>
    <property type="match status" value="1"/>
</dbReference>
<evidence type="ECO:0000256" key="10">
    <source>
        <dbReference type="ARBA" id="ARBA00023304"/>
    </source>
</evidence>
<keyword evidence="8 11" id="KW-0479">Metal-binding</keyword>
<evidence type="ECO:0000313" key="13">
    <source>
        <dbReference type="EMBL" id="RCW71863.1"/>
    </source>
</evidence>
<dbReference type="HAMAP" id="MF_01025">
    <property type="entry name" value="LeuA_type1"/>
    <property type="match status" value="1"/>
</dbReference>